<dbReference type="GeneID" id="10838356"/>
<dbReference type="RefSeq" id="WP_013906507.1">
    <property type="nucleotide sequence ID" value="NC_015680.1"/>
</dbReference>
<keyword evidence="3" id="KW-1185">Reference proteome</keyword>
<accession>F8AHZ4</accession>
<dbReference type="STRING" id="529709.PYCH_17940"/>
<dbReference type="KEGG" id="pya:PYCH_17940"/>
<dbReference type="eggNOG" id="arCOG02742">
    <property type="taxonomic scope" value="Archaea"/>
</dbReference>
<organism evidence="2 3">
    <name type="scientific">Pyrococcus yayanosii (strain CH1 / JCM 16557)</name>
    <dbReference type="NCBI Taxonomy" id="529709"/>
    <lineage>
        <taxon>Archaea</taxon>
        <taxon>Methanobacteriati</taxon>
        <taxon>Methanobacteriota</taxon>
        <taxon>Thermococci</taxon>
        <taxon>Thermococcales</taxon>
        <taxon>Thermococcaceae</taxon>
        <taxon>Pyrococcus</taxon>
    </lineage>
</organism>
<feature type="domain" description="DUF58" evidence="1">
    <location>
        <begin position="185"/>
        <end position="371"/>
    </location>
</feature>
<evidence type="ECO:0000313" key="3">
    <source>
        <dbReference type="Proteomes" id="UP000008386"/>
    </source>
</evidence>
<dbReference type="OrthoDB" id="3263at2157"/>
<name>F8AHZ4_PYRYC</name>
<dbReference type="Pfam" id="PF01882">
    <property type="entry name" value="DUF58"/>
    <property type="match status" value="1"/>
</dbReference>
<proteinExistence type="predicted"/>
<reference evidence="2 3" key="1">
    <citation type="journal article" date="2011" name="J. Bacteriol.">
        <title>Complete genome sequence of the obligate piezophilic hyperthermophilic archaeon Pyrococcus yayanosii CH1.</title>
        <authorList>
            <person name="Jun X."/>
            <person name="Lupeng L."/>
            <person name="Minjuan X."/>
            <person name="Oger P."/>
            <person name="Fengping W."/>
            <person name="Jebbar M."/>
            <person name="Xiang X."/>
        </authorList>
    </citation>
    <scope>NUCLEOTIDE SEQUENCE [LARGE SCALE GENOMIC DNA]</scope>
    <source>
        <strain evidence="3">CH1 / JCM 16557</strain>
    </source>
</reference>
<dbReference type="EMBL" id="CP002779">
    <property type="protein sequence ID" value="AEH25451.1"/>
    <property type="molecule type" value="Genomic_DNA"/>
</dbReference>
<dbReference type="InterPro" id="IPR002881">
    <property type="entry name" value="DUF58"/>
</dbReference>
<dbReference type="PANTHER" id="PTHR33608:SF6">
    <property type="entry name" value="BLL2464 PROTEIN"/>
    <property type="match status" value="1"/>
</dbReference>
<evidence type="ECO:0000313" key="2">
    <source>
        <dbReference type="EMBL" id="AEH25451.1"/>
    </source>
</evidence>
<dbReference type="PANTHER" id="PTHR33608">
    <property type="entry name" value="BLL2464 PROTEIN"/>
    <property type="match status" value="1"/>
</dbReference>
<evidence type="ECO:0000259" key="1">
    <source>
        <dbReference type="Pfam" id="PF01882"/>
    </source>
</evidence>
<dbReference type="AlphaFoldDB" id="F8AHZ4"/>
<dbReference type="Proteomes" id="UP000008386">
    <property type="component" value="Chromosome"/>
</dbReference>
<protein>
    <recommendedName>
        <fullName evidence="1">DUF58 domain-containing protein</fullName>
    </recommendedName>
</protein>
<sequence>MRRDELILMTAFLLLLEGYLIPSAAPALAGLFLVLYVASVRFSTRLAVEAERDVPEREVEEGKELEVIVRVRNLGTDCIVRIKDGGGAFSPVTMLVQLREGEEREVRYAVIPKRWGRFKLSPASLILEDVRGLYFEEVSVGKGEEVKVIPSLGALREAARVEANLRLLEKYRRSFHGGEIPEIKELREFQPGDDIRRVDWKATARLGEIIIRELERESEADVYIVVDNTREMRKGVRMAKVDYASILALQLAYKLGERFKVGLAIYDERKAKVLPPDKGLLQVERMRRFLESRWERGIMSLRFSFSFFGDRGREFLAKVFPFVKGRKGVKGIYEAFSLIKRPSVVLLITDLSNPLDVYRAVKQAVKVHRVIILSPNPVLFYAGSLDEGTLERLYRAYLEREEIIRRFLAIAPTIDLGPSDYLREIAGVAK</sequence>
<gene>
    <name evidence="2" type="ordered locus">PYCH_17940</name>
</gene>
<dbReference type="HOGENOM" id="CLU_052301_0_0_2"/>